<reference evidence="1" key="1">
    <citation type="submission" date="2020-11" db="EMBL/GenBank/DDBJ databases">
        <authorList>
            <person name="Tran Van P."/>
        </authorList>
    </citation>
    <scope>NUCLEOTIDE SEQUENCE</scope>
</reference>
<gene>
    <name evidence="1" type="ORF">TMSB3V08_LOCUS6771</name>
</gene>
<dbReference type="Gene3D" id="3.10.20.90">
    <property type="entry name" value="Phosphatidylinositol 3-kinase Catalytic Subunit, Chain A, domain 1"/>
    <property type="match status" value="1"/>
</dbReference>
<evidence type="ECO:0000313" key="1">
    <source>
        <dbReference type="EMBL" id="CAD7430001.1"/>
    </source>
</evidence>
<dbReference type="EMBL" id="OB794295">
    <property type="protein sequence ID" value="CAD7430001.1"/>
    <property type="molecule type" value="Genomic_DNA"/>
</dbReference>
<name>A0A7R9ECC9_9NEOP</name>
<protein>
    <submittedName>
        <fullName evidence="1">Uncharacterized protein</fullName>
    </submittedName>
</protein>
<organism evidence="1">
    <name type="scientific">Timema monikensis</name>
    <dbReference type="NCBI Taxonomy" id="170555"/>
    <lineage>
        <taxon>Eukaryota</taxon>
        <taxon>Metazoa</taxon>
        <taxon>Ecdysozoa</taxon>
        <taxon>Arthropoda</taxon>
        <taxon>Hexapoda</taxon>
        <taxon>Insecta</taxon>
        <taxon>Pterygota</taxon>
        <taxon>Neoptera</taxon>
        <taxon>Polyneoptera</taxon>
        <taxon>Phasmatodea</taxon>
        <taxon>Timematodea</taxon>
        <taxon>Timematoidea</taxon>
        <taxon>Timematidae</taxon>
        <taxon>Timema</taxon>
    </lineage>
</organism>
<sequence>MGDRPLVRRVALRSVDAREIMAATMRRRNSTQRNAPMDGIRKSAELRVLDTVSCRVVLPGLAELVEHSVEPIDIIHRRESLQDDYTLMDVAYIYTWKRVSYNHVAELGRNYLLQ</sequence>
<proteinExistence type="predicted"/>
<accession>A0A7R9ECC9</accession>
<dbReference type="AlphaFoldDB" id="A0A7R9ECC9"/>